<dbReference type="RefSeq" id="WP_003392842.1">
    <property type="nucleotide sequence ID" value="NZ_APBN01000022.1"/>
</dbReference>
<dbReference type="Pfam" id="PF05163">
    <property type="entry name" value="DinB"/>
    <property type="match status" value="1"/>
</dbReference>
<sequence length="170" mass="19828">MEKLVFNMYDYHVWANQTIFNHLKQLPQDVYTMEMQSVFPSVSKVMSHIYMVDHCWYDILSGKSMNEALASANQLIEQAEAKSIEELDALFSDLSERYKAFFSRQDNMDQTIELDNPYAGFRKTSYAEIVLQVVNHGTYHRGNISAMLRQIGHASVMTEFALFWYAKQDE</sequence>
<evidence type="ECO:0000313" key="4">
    <source>
        <dbReference type="EMBL" id="EMT50071.1"/>
    </source>
</evidence>
<dbReference type="EMBL" id="APBN01000022">
    <property type="protein sequence ID" value="EMT50071.1"/>
    <property type="molecule type" value="Genomic_DNA"/>
</dbReference>
<dbReference type="Gene3D" id="1.20.120.450">
    <property type="entry name" value="dinb family like domain"/>
    <property type="match status" value="1"/>
</dbReference>
<organism evidence="4 5">
    <name type="scientific">Brevibacillus borstelensis AK1</name>
    <dbReference type="NCBI Taxonomy" id="1300222"/>
    <lineage>
        <taxon>Bacteria</taxon>
        <taxon>Bacillati</taxon>
        <taxon>Bacillota</taxon>
        <taxon>Bacilli</taxon>
        <taxon>Bacillales</taxon>
        <taxon>Paenibacillaceae</taxon>
        <taxon>Brevibacillus</taxon>
    </lineage>
</organism>
<proteinExistence type="inferred from homology"/>
<evidence type="ECO:0000256" key="3">
    <source>
        <dbReference type="PIRSR" id="PIRSR607837-1"/>
    </source>
</evidence>
<keyword evidence="2 3" id="KW-0479">Metal-binding</keyword>
<evidence type="ECO:0000313" key="5">
    <source>
        <dbReference type="Proteomes" id="UP000012081"/>
    </source>
</evidence>
<comment type="caution">
    <text evidence="4">The sequence shown here is derived from an EMBL/GenBank/DDBJ whole genome shotgun (WGS) entry which is preliminary data.</text>
</comment>
<dbReference type="InterPro" id="IPR034660">
    <property type="entry name" value="DinB/YfiT-like"/>
</dbReference>
<dbReference type="AlphaFoldDB" id="M8DT10"/>
<dbReference type="PANTHER" id="PTHR37302:SF1">
    <property type="entry name" value="PROTEIN DINB"/>
    <property type="match status" value="1"/>
</dbReference>
<comment type="similarity">
    <text evidence="1">Belongs to the DinB family.</text>
</comment>
<protein>
    <submittedName>
        <fullName evidence="4">DinB family protein</fullName>
    </submittedName>
</protein>
<evidence type="ECO:0000256" key="1">
    <source>
        <dbReference type="ARBA" id="ARBA00008635"/>
    </source>
</evidence>
<name>M8DT10_9BACL</name>
<dbReference type="InterPro" id="IPR007837">
    <property type="entry name" value="DinB"/>
</dbReference>
<dbReference type="PATRIC" id="fig|1300222.3.peg.5136"/>
<gene>
    <name evidence="4" type="ORF">I532_24442</name>
</gene>
<feature type="binding site" evidence="3">
    <location>
        <position position="140"/>
    </location>
    <ligand>
        <name>a divalent metal cation</name>
        <dbReference type="ChEBI" id="CHEBI:60240"/>
    </ligand>
</feature>
<dbReference type="Proteomes" id="UP000012081">
    <property type="component" value="Unassembled WGS sequence"/>
</dbReference>
<accession>M8DT10</accession>
<feature type="binding site" evidence="3">
    <location>
        <position position="48"/>
    </location>
    <ligand>
        <name>a divalent metal cation</name>
        <dbReference type="ChEBI" id="CHEBI:60240"/>
    </ligand>
</feature>
<dbReference type="STRING" id="1300222.I532_24442"/>
<dbReference type="SUPFAM" id="SSF109854">
    <property type="entry name" value="DinB/YfiT-like putative metalloenzymes"/>
    <property type="match status" value="1"/>
</dbReference>
<reference evidence="4 5" key="1">
    <citation type="submission" date="2013-03" db="EMBL/GenBank/DDBJ databases">
        <title>Assembly of a new bacterial strain Brevibacillus borstelensis AK1.</title>
        <authorList>
            <person name="Rajan I."/>
            <person name="PoliReddy D."/>
            <person name="Sugumar T."/>
            <person name="Rathinam K."/>
            <person name="Alqarawi S."/>
            <person name="Khalil A.B."/>
            <person name="Sivakumar N."/>
        </authorList>
    </citation>
    <scope>NUCLEOTIDE SEQUENCE [LARGE SCALE GENOMIC DNA]</scope>
    <source>
        <strain evidence="4 5">AK1</strain>
    </source>
</reference>
<keyword evidence="5" id="KW-1185">Reference proteome</keyword>
<dbReference type="PANTHER" id="PTHR37302">
    <property type="entry name" value="SLR1116 PROTEIN"/>
    <property type="match status" value="1"/>
</dbReference>
<dbReference type="OrthoDB" id="9811413at2"/>
<evidence type="ECO:0000256" key="2">
    <source>
        <dbReference type="ARBA" id="ARBA00022723"/>
    </source>
</evidence>
<dbReference type="GO" id="GO:0046872">
    <property type="term" value="F:metal ion binding"/>
    <property type="evidence" value="ECO:0007669"/>
    <property type="project" value="UniProtKB-KW"/>
</dbReference>
<feature type="binding site" evidence="3">
    <location>
        <position position="136"/>
    </location>
    <ligand>
        <name>a divalent metal cation</name>
        <dbReference type="ChEBI" id="CHEBI:60240"/>
    </ligand>
</feature>